<sequence length="177" mass="19367">MTTFKVPVREEVSASSQQSFDTLKKVLGMVPNLYATLAYSENGLSRFLAFQNAPTSLSNKEKEAVNLAVSQVNGCQYCLSAHTMLGKLNGFSEEEILLLRKGQSTIPKMHALVQLAKDLTENKGHAAPANLEAFFEAGYNKGNLVDLLLLIADKTALNYLHNLTEVPIDFPPAPELN</sequence>
<dbReference type="EMBL" id="FSRA01000001">
    <property type="protein sequence ID" value="SIN65930.1"/>
    <property type="molecule type" value="Genomic_DNA"/>
</dbReference>
<gene>
    <name evidence="2" type="ORF">SAMN04488055_0288</name>
</gene>
<dbReference type="OrthoDB" id="9808310at2"/>
<protein>
    <submittedName>
        <fullName evidence="2">Uncharacterized peroxidase-related enzyme</fullName>
    </submittedName>
</protein>
<dbReference type="Gene3D" id="1.20.1290.10">
    <property type="entry name" value="AhpD-like"/>
    <property type="match status" value="1"/>
</dbReference>
<evidence type="ECO:0000259" key="1">
    <source>
        <dbReference type="Pfam" id="PF02627"/>
    </source>
</evidence>
<accession>A0A1N6D519</accession>
<dbReference type="SUPFAM" id="SSF69118">
    <property type="entry name" value="AhpD-like"/>
    <property type="match status" value="1"/>
</dbReference>
<reference evidence="2 3" key="1">
    <citation type="submission" date="2016-11" db="EMBL/GenBank/DDBJ databases">
        <authorList>
            <person name="Jaros S."/>
            <person name="Januszkiewicz K."/>
            <person name="Wedrychowicz H."/>
        </authorList>
    </citation>
    <scope>NUCLEOTIDE SEQUENCE [LARGE SCALE GENOMIC DNA]</scope>
    <source>
        <strain evidence="2 3">DSM 24787</strain>
    </source>
</reference>
<dbReference type="PANTHER" id="PTHR35446:SF2">
    <property type="entry name" value="CARBOXYMUCONOLACTONE DECARBOXYLASE-LIKE DOMAIN-CONTAINING PROTEIN"/>
    <property type="match status" value="1"/>
</dbReference>
<dbReference type="NCBIfam" id="TIGR00778">
    <property type="entry name" value="ahpD_dom"/>
    <property type="match status" value="1"/>
</dbReference>
<evidence type="ECO:0000313" key="2">
    <source>
        <dbReference type="EMBL" id="SIN65930.1"/>
    </source>
</evidence>
<name>A0A1N6D519_9BACT</name>
<proteinExistence type="predicted"/>
<feature type="domain" description="Carboxymuconolactone decarboxylase-like" evidence="1">
    <location>
        <begin position="51"/>
        <end position="101"/>
    </location>
</feature>
<evidence type="ECO:0000313" key="3">
    <source>
        <dbReference type="Proteomes" id="UP000185003"/>
    </source>
</evidence>
<dbReference type="InterPro" id="IPR004675">
    <property type="entry name" value="AhpD_core"/>
</dbReference>
<dbReference type="RefSeq" id="WP_074237396.1">
    <property type="nucleotide sequence ID" value="NZ_FSRA01000001.1"/>
</dbReference>
<dbReference type="InterPro" id="IPR029032">
    <property type="entry name" value="AhpD-like"/>
</dbReference>
<dbReference type="GO" id="GO:0051920">
    <property type="term" value="F:peroxiredoxin activity"/>
    <property type="evidence" value="ECO:0007669"/>
    <property type="project" value="InterPro"/>
</dbReference>
<dbReference type="PANTHER" id="PTHR35446">
    <property type="entry name" value="SI:CH211-175M2.5"/>
    <property type="match status" value="1"/>
</dbReference>
<organism evidence="2 3">
    <name type="scientific">Chitinophaga niabensis</name>
    <dbReference type="NCBI Taxonomy" id="536979"/>
    <lineage>
        <taxon>Bacteria</taxon>
        <taxon>Pseudomonadati</taxon>
        <taxon>Bacteroidota</taxon>
        <taxon>Chitinophagia</taxon>
        <taxon>Chitinophagales</taxon>
        <taxon>Chitinophagaceae</taxon>
        <taxon>Chitinophaga</taxon>
    </lineage>
</organism>
<dbReference type="InterPro" id="IPR003779">
    <property type="entry name" value="CMD-like"/>
</dbReference>
<keyword evidence="2" id="KW-0575">Peroxidase</keyword>
<dbReference type="STRING" id="536979.SAMN04488055_0288"/>
<dbReference type="Pfam" id="PF02627">
    <property type="entry name" value="CMD"/>
    <property type="match status" value="1"/>
</dbReference>
<dbReference type="Proteomes" id="UP000185003">
    <property type="component" value="Unassembled WGS sequence"/>
</dbReference>
<keyword evidence="3" id="KW-1185">Reference proteome</keyword>
<keyword evidence="2" id="KW-0560">Oxidoreductase</keyword>
<dbReference type="AlphaFoldDB" id="A0A1N6D519"/>